<protein>
    <submittedName>
        <fullName evidence="1">Uncharacterized protein</fullName>
    </submittedName>
</protein>
<dbReference type="Proteomes" id="UP000663841">
    <property type="component" value="Unassembled WGS sequence"/>
</dbReference>
<reference evidence="1" key="1">
    <citation type="submission" date="2021-01" db="EMBL/GenBank/DDBJ databases">
        <authorList>
            <person name="Kaushik A."/>
        </authorList>
    </citation>
    <scope>NUCLEOTIDE SEQUENCE</scope>
    <source>
        <strain evidence="1">AG3-T5</strain>
    </source>
</reference>
<comment type="caution">
    <text evidence="1">The sequence shown here is derived from an EMBL/GenBank/DDBJ whole genome shotgun (WGS) entry which is preliminary data.</text>
</comment>
<gene>
    <name evidence="1" type="ORF">RDB_LOCUS21029</name>
</gene>
<organism evidence="1 2">
    <name type="scientific">Rhizoctonia solani</name>
    <dbReference type="NCBI Taxonomy" id="456999"/>
    <lineage>
        <taxon>Eukaryota</taxon>
        <taxon>Fungi</taxon>
        <taxon>Dikarya</taxon>
        <taxon>Basidiomycota</taxon>
        <taxon>Agaricomycotina</taxon>
        <taxon>Agaricomycetes</taxon>
        <taxon>Cantharellales</taxon>
        <taxon>Ceratobasidiaceae</taxon>
        <taxon>Rhizoctonia</taxon>
    </lineage>
</organism>
<dbReference type="EMBL" id="CAJMWW010000062">
    <property type="protein sequence ID" value="CAE6410509.1"/>
    <property type="molecule type" value="Genomic_DNA"/>
</dbReference>
<evidence type="ECO:0000313" key="1">
    <source>
        <dbReference type="EMBL" id="CAE6410509.1"/>
    </source>
</evidence>
<name>A0A8H2X108_9AGAM</name>
<accession>A0A8H2X108</accession>
<evidence type="ECO:0000313" key="2">
    <source>
        <dbReference type="Proteomes" id="UP000663841"/>
    </source>
</evidence>
<proteinExistence type="predicted"/>
<dbReference type="AlphaFoldDB" id="A0A8H2X108"/>
<sequence length="147" mass="17082">MFSFVEYIPVPYALVAAWKPCVYSPHNLTKEVQEWDNLYLRGTRSFLKKQRPFKGLDEEDTYETKAQALKLRIERKKATRGVGRYIPRALSEEDRVQELRKRAKDELDLYMAGSIASIDQKLDELIAKTDTNGLYGTNHFAHVKTKI</sequence>